<dbReference type="PANTHER" id="PTHR16116">
    <property type="entry name" value="ZINC FINGER PROTEIN 839"/>
    <property type="match status" value="1"/>
</dbReference>
<reference evidence="4" key="1">
    <citation type="submission" date="2025-08" db="UniProtKB">
        <authorList>
            <consortium name="RefSeq"/>
        </authorList>
    </citation>
    <scope>IDENTIFICATION</scope>
    <source>
        <tissue evidence="4">Muscle</tissue>
    </source>
</reference>
<sequence>MPSCRERSCVPLSCNKINLDQPIRTVHGTDGPQRGSRVTTCFPRCLGSVPPVHRSACHGPEDGHAPPVSDRDPSVPQADGQLNTPADCAAPSGPADPAPSHQDAQLGRPGTLTPEQAVAFPTEDAQGHSSDLHAGDSLGSWGLCSSLTSEGGVASLLPGGSGRSGAGPLGQVPGSCESGQRASPGEAPPLGDALSVRVVPVHAARSAEPEPGPPLSTQGGLGSPAADSDQAPHRTGTHADQRGLGSTAAAGEAVVLGIAGGCSVPPRGPEQTLVQTAGGLLPPRPGSAVSGQEEVATLTEAEGPVLHTCPPEGVLTQPWRQRPPRGTQSEPQSRPCVCFTRGGSASSGACCSDGSAGTDERL</sequence>
<feature type="region of interest" description="Disordered" evidence="1">
    <location>
        <begin position="56"/>
        <end position="112"/>
    </location>
</feature>
<dbReference type="PANTHER" id="PTHR16116:SF5">
    <property type="entry name" value="ZINC FINGER PROTEIN 839"/>
    <property type="match status" value="1"/>
</dbReference>
<dbReference type="Pfam" id="PF15961">
    <property type="entry name" value="DUF4764"/>
    <property type="match status" value="1"/>
</dbReference>
<feature type="compositionally biased region" description="Gly residues" evidence="1">
    <location>
        <begin position="159"/>
        <end position="168"/>
    </location>
</feature>
<name>A0A7E6D397_9CHIR</name>
<evidence type="ECO:0000259" key="2">
    <source>
        <dbReference type="Pfam" id="PF15961"/>
    </source>
</evidence>
<protein>
    <submittedName>
        <fullName evidence="4">Zinc finger protein 839-like</fullName>
    </submittedName>
</protein>
<feature type="domain" description="DUF4764" evidence="2">
    <location>
        <begin position="47"/>
        <end position="304"/>
    </location>
</feature>
<dbReference type="KEGG" id="pdic:118498791"/>
<feature type="region of interest" description="Disordered" evidence="1">
    <location>
        <begin position="155"/>
        <end position="243"/>
    </location>
</feature>
<accession>A0A7E6D397</accession>
<dbReference type="RefSeq" id="XP_035873501.1">
    <property type="nucleotide sequence ID" value="XM_036017608.1"/>
</dbReference>
<feature type="compositionally biased region" description="Basic and acidic residues" evidence="1">
    <location>
        <begin position="59"/>
        <end position="73"/>
    </location>
</feature>
<keyword evidence="3" id="KW-1185">Reference proteome</keyword>
<dbReference type="Proteomes" id="UP000504628">
    <property type="component" value="Chromosome 1"/>
</dbReference>
<evidence type="ECO:0000313" key="4">
    <source>
        <dbReference type="RefSeq" id="XP_035873501.1"/>
    </source>
</evidence>
<dbReference type="InterPro" id="IPR039946">
    <property type="entry name" value="ZN839"/>
</dbReference>
<evidence type="ECO:0000256" key="1">
    <source>
        <dbReference type="SAM" id="MobiDB-lite"/>
    </source>
</evidence>
<dbReference type="AlphaFoldDB" id="A0A7E6D397"/>
<feature type="region of interest" description="Disordered" evidence="1">
    <location>
        <begin position="312"/>
        <end position="362"/>
    </location>
</feature>
<feature type="compositionally biased region" description="Low complexity" evidence="1">
    <location>
        <begin position="342"/>
        <end position="362"/>
    </location>
</feature>
<organism evidence="3 4">
    <name type="scientific">Phyllostomus discolor</name>
    <name type="common">pale spear-nosed bat</name>
    <dbReference type="NCBI Taxonomy" id="89673"/>
    <lineage>
        <taxon>Eukaryota</taxon>
        <taxon>Metazoa</taxon>
        <taxon>Chordata</taxon>
        <taxon>Craniata</taxon>
        <taxon>Vertebrata</taxon>
        <taxon>Euteleostomi</taxon>
        <taxon>Mammalia</taxon>
        <taxon>Eutheria</taxon>
        <taxon>Laurasiatheria</taxon>
        <taxon>Chiroptera</taxon>
        <taxon>Yangochiroptera</taxon>
        <taxon>Phyllostomidae</taxon>
        <taxon>Phyllostominae</taxon>
        <taxon>Phyllostomus</taxon>
    </lineage>
</organism>
<feature type="compositionally biased region" description="Low complexity" evidence="1">
    <location>
        <begin position="85"/>
        <end position="100"/>
    </location>
</feature>
<proteinExistence type="predicted"/>
<evidence type="ECO:0000313" key="3">
    <source>
        <dbReference type="Proteomes" id="UP000504628"/>
    </source>
</evidence>
<gene>
    <name evidence="4" type="primary">LOC118498791</name>
</gene>
<dbReference type="InterPro" id="IPR031885">
    <property type="entry name" value="DUF4764"/>
</dbReference>
<dbReference type="InParanoid" id="A0A7E6D397"/>
<dbReference type="GeneID" id="118498791"/>